<evidence type="ECO:0000313" key="2">
    <source>
        <dbReference type="EMBL" id="GBN32584.1"/>
    </source>
</evidence>
<name>A0A4Y2N1S9_ARAVE</name>
<keyword evidence="3" id="KW-1185">Reference proteome</keyword>
<feature type="chain" id="PRO_5021434890" evidence="1">
    <location>
        <begin position="19"/>
        <end position="98"/>
    </location>
</feature>
<proteinExistence type="predicted"/>
<evidence type="ECO:0000256" key="1">
    <source>
        <dbReference type="SAM" id="SignalP"/>
    </source>
</evidence>
<gene>
    <name evidence="2" type="ORF">AVEN_222572_1</name>
</gene>
<accession>A0A4Y2N1S9</accession>
<evidence type="ECO:0000313" key="3">
    <source>
        <dbReference type="Proteomes" id="UP000499080"/>
    </source>
</evidence>
<sequence>MHLYKHLFIPNSTMLVLSLKFVFLCKLNTRDERLGGMQALICHKPNPHALLNPSPYEVDRNLNEGCADPPMTQLILNRRGRLVCISFVYGEGAREEGE</sequence>
<feature type="signal peptide" evidence="1">
    <location>
        <begin position="1"/>
        <end position="18"/>
    </location>
</feature>
<dbReference type="Proteomes" id="UP000499080">
    <property type="component" value="Unassembled WGS sequence"/>
</dbReference>
<organism evidence="2 3">
    <name type="scientific">Araneus ventricosus</name>
    <name type="common">Orbweaver spider</name>
    <name type="synonym">Epeira ventricosa</name>
    <dbReference type="NCBI Taxonomy" id="182803"/>
    <lineage>
        <taxon>Eukaryota</taxon>
        <taxon>Metazoa</taxon>
        <taxon>Ecdysozoa</taxon>
        <taxon>Arthropoda</taxon>
        <taxon>Chelicerata</taxon>
        <taxon>Arachnida</taxon>
        <taxon>Araneae</taxon>
        <taxon>Araneomorphae</taxon>
        <taxon>Entelegynae</taxon>
        <taxon>Araneoidea</taxon>
        <taxon>Araneidae</taxon>
        <taxon>Araneus</taxon>
    </lineage>
</organism>
<reference evidence="2 3" key="1">
    <citation type="journal article" date="2019" name="Sci. Rep.">
        <title>Orb-weaving spider Araneus ventricosus genome elucidates the spidroin gene catalogue.</title>
        <authorList>
            <person name="Kono N."/>
            <person name="Nakamura H."/>
            <person name="Ohtoshi R."/>
            <person name="Moran D.A.P."/>
            <person name="Shinohara A."/>
            <person name="Yoshida Y."/>
            <person name="Fujiwara M."/>
            <person name="Mori M."/>
            <person name="Tomita M."/>
            <person name="Arakawa K."/>
        </authorList>
    </citation>
    <scope>NUCLEOTIDE SEQUENCE [LARGE SCALE GENOMIC DNA]</scope>
</reference>
<keyword evidence="1" id="KW-0732">Signal</keyword>
<protein>
    <submittedName>
        <fullName evidence="2">Uncharacterized protein</fullName>
    </submittedName>
</protein>
<comment type="caution">
    <text evidence="2">The sequence shown here is derived from an EMBL/GenBank/DDBJ whole genome shotgun (WGS) entry which is preliminary data.</text>
</comment>
<dbReference type="AlphaFoldDB" id="A0A4Y2N1S9"/>
<dbReference type="EMBL" id="BGPR01125589">
    <property type="protein sequence ID" value="GBN32584.1"/>
    <property type="molecule type" value="Genomic_DNA"/>
</dbReference>